<keyword evidence="4 7" id="KW-0805">Transcription regulation</keyword>
<reference evidence="8 9" key="1">
    <citation type="submission" date="2016-07" db="EMBL/GenBank/DDBJ databases">
        <title>Pervasive Adenine N6-methylation of Active Genes in Fungi.</title>
        <authorList>
            <consortium name="DOE Joint Genome Institute"/>
            <person name="Mondo S.J."/>
            <person name="Dannebaum R.O."/>
            <person name="Kuo R.C."/>
            <person name="Labutti K."/>
            <person name="Haridas S."/>
            <person name="Kuo A."/>
            <person name="Salamov A."/>
            <person name="Ahrendt S.R."/>
            <person name="Lipzen A."/>
            <person name="Sullivan W."/>
            <person name="Andreopoulos W.B."/>
            <person name="Clum A."/>
            <person name="Lindquist E."/>
            <person name="Daum C."/>
            <person name="Ramamoorthy G.K."/>
            <person name="Gryganskyi A."/>
            <person name="Culley D."/>
            <person name="Magnuson J.K."/>
            <person name="James T.Y."/>
            <person name="O'Malley M.A."/>
            <person name="Stajich J.E."/>
            <person name="Spatafora J.W."/>
            <person name="Visel A."/>
            <person name="Grigoriev I.V."/>
        </authorList>
    </citation>
    <scope>NUCLEOTIDE SEQUENCE [LARGE SCALE GENOMIC DNA]</scope>
    <source>
        <strain evidence="8 9">NRRL 3301</strain>
    </source>
</reference>
<protein>
    <recommendedName>
        <fullName evidence="3 7">Mediator of RNA polymerase II transcription subunit 7</fullName>
    </recommendedName>
</protein>
<comment type="subcellular location">
    <subcellularLocation>
        <location evidence="1 7">Nucleus</location>
    </subcellularLocation>
</comment>
<comment type="function">
    <text evidence="7">Component of the Mediator complex, a coactivator involved in the regulated transcription of nearly all RNA polymerase II-dependent genes. Mediator functions as a bridge to convey information from gene-specific regulatory proteins to the basal RNA polymerase II transcription machinery.</text>
</comment>
<dbReference type="OrthoDB" id="10253553at2759"/>
<sequence length="149" mass="17728">MEEHTTGSAWPDPPIFYKRYTDANLEKLKKAKESDEYPPDLISQPPLSDFTVKQLEPPLPPTDAYTVFDQQWQVSMLNRTLIVQFLDLLDVLVKKPEEYGKRIENISTIFINMHHILNEYRPHQARETLRLLMEEQLERKRMQTEEIKM</sequence>
<dbReference type="GO" id="GO:0016592">
    <property type="term" value="C:mediator complex"/>
    <property type="evidence" value="ECO:0007669"/>
    <property type="project" value="InterPro"/>
</dbReference>
<dbReference type="EMBL" id="MCGT01000003">
    <property type="protein sequence ID" value="ORX61623.1"/>
    <property type="molecule type" value="Genomic_DNA"/>
</dbReference>
<evidence type="ECO:0000256" key="4">
    <source>
        <dbReference type="ARBA" id="ARBA00023015"/>
    </source>
</evidence>
<dbReference type="PANTHER" id="PTHR21428">
    <property type="entry name" value="MEDIATOR OF RNA POLYMERASE II TRANSCRIPTION SUBUNIT 7"/>
    <property type="match status" value="1"/>
</dbReference>
<keyword evidence="6 7" id="KW-0539">Nucleus</keyword>
<comment type="similarity">
    <text evidence="2 7">Belongs to the Mediator complex subunit 7 family.</text>
</comment>
<dbReference type="GO" id="GO:0006357">
    <property type="term" value="P:regulation of transcription by RNA polymerase II"/>
    <property type="evidence" value="ECO:0007669"/>
    <property type="project" value="InterPro"/>
</dbReference>
<dbReference type="InterPro" id="IPR044888">
    <property type="entry name" value="Mediatior_Med7_sf"/>
</dbReference>
<keyword evidence="9" id="KW-1185">Reference proteome</keyword>
<keyword evidence="5 7" id="KW-0804">Transcription</keyword>
<evidence type="ECO:0000256" key="2">
    <source>
        <dbReference type="ARBA" id="ARBA00009994"/>
    </source>
</evidence>
<evidence type="ECO:0000256" key="6">
    <source>
        <dbReference type="ARBA" id="ARBA00023242"/>
    </source>
</evidence>
<dbReference type="STRING" id="101127.A0A1X2GUD5"/>
<proteinExistence type="inferred from homology"/>
<gene>
    <name evidence="8" type="ORF">DM01DRAFT_1280674</name>
</gene>
<dbReference type="GO" id="GO:0003712">
    <property type="term" value="F:transcription coregulator activity"/>
    <property type="evidence" value="ECO:0007669"/>
    <property type="project" value="InterPro"/>
</dbReference>
<evidence type="ECO:0000313" key="8">
    <source>
        <dbReference type="EMBL" id="ORX61623.1"/>
    </source>
</evidence>
<name>A0A1X2GUD5_9FUNG</name>
<dbReference type="Gene3D" id="6.10.140.200">
    <property type="match status" value="1"/>
</dbReference>
<dbReference type="InterPro" id="IPR009244">
    <property type="entry name" value="Mediatior_Med7"/>
</dbReference>
<dbReference type="GO" id="GO:0070847">
    <property type="term" value="C:core mediator complex"/>
    <property type="evidence" value="ECO:0007669"/>
    <property type="project" value="TreeGrafter"/>
</dbReference>
<dbReference type="AlphaFoldDB" id="A0A1X2GUD5"/>
<dbReference type="Pfam" id="PF05983">
    <property type="entry name" value="Med7"/>
    <property type="match status" value="2"/>
</dbReference>
<organism evidence="8 9">
    <name type="scientific">Hesseltinella vesiculosa</name>
    <dbReference type="NCBI Taxonomy" id="101127"/>
    <lineage>
        <taxon>Eukaryota</taxon>
        <taxon>Fungi</taxon>
        <taxon>Fungi incertae sedis</taxon>
        <taxon>Mucoromycota</taxon>
        <taxon>Mucoromycotina</taxon>
        <taxon>Mucoromycetes</taxon>
        <taxon>Mucorales</taxon>
        <taxon>Cunninghamellaceae</taxon>
        <taxon>Hesseltinella</taxon>
    </lineage>
</organism>
<comment type="subunit">
    <text evidence="7">Component of the Mediator complex.</text>
</comment>
<keyword evidence="7" id="KW-0010">Activator</keyword>
<dbReference type="Proteomes" id="UP000242146">
    <property type="component" value="Unassembled WGS sequence"/>
</dbReference>
<dbReference type="PANTHER" id="PTHR21428:SF11">
    <property type="entry name" value="MEDIATOR OF RNA POLYMERASE II TRANSCRIPTION SUBUNIT 7"/>
    <property type="match status" value="1"/>
</dbReference>
<accession>A0A1X2GUD5</accession>
<evidence type="ECO:0000256" key="5">
    <source>
        <dbReference type="ARBA" id="ARBA00023163"/>
    </source>
</evidence>
<evidence type="ECO:0000313" key="9">
    <source>
        <dbReference type="Proteomes" id="UP000242146"/>
    </source>
</evidence>
<evidence type="ECO:0000256" key="7">
    <source>
        <dbReference type="RuleBase" id="RU364060"/>
    </source>
</evidence>
<comment type="caution">
    <text evidence="8">The sequence shown here is derived from an EMBL/GenBank/DDBJ whole genome shotgun (WGS) entry which is preliminary data.</text>
</comment>
<dbReference type="InterPro" id="IPR037212">
    <property type="entry name" value="Med7/Med21-like"/>
</dbReference>
<dbReference type="SUPFAM" id="SSF140718">
    <property type="entry name" value="Mediator hinge subcomplex-like"/>
    <property type="match status" value="1"/>
</dbReference>
<evidence type="ECO:0000256" key="3">
    <source>
        <dbReference type="ARBA" id="ARBA00020631"/>
    </source>
</evidence>
<evidence type="ECO:0000256" key="1">
    <source>
        <dbReference type="ARBA" id="ARBA00004123"/>
    </source>
</evidence>